<evidence type="ECO:0000256" key="3">
    <source>
        <dbReference type="ARBA" id="ARBA00023125"/>
    </source>
</evidence>
<keyword evidence="7" id="KW-1185">Reference proteome</keyword>
<keyword evidence="2" id="KW-0805">Transcription regulation</keyword>
<dbReference type="InterPro" id="IPR036388">
    <property type="entry name" value="WH-like_DNA-bd_sf"/>
</dbReference>
<dbReference type="FunFam" id="1.10.10.10:FF:000001">
    <property type="entry name" value="LysR family transcriptional regulator"/>
    <property type="match status" value="1"/>
</dbReference>
<dbReference type="STRING" id="494026.PGLA_09990"/>
<dbReference type="GO" id="GO:0003700">
    <property type="term" value="F:DNA-binding transcription factor activity"/>
    <property type="evidence" value="ECO:0007669"/>
    <property type="project" value="InterPro"/>
</dbReference>
<dbReference type="RefSeq" id="WP_068532128.1">
    <property type="nucleotide sequence ID" value="NZ_LVJH01000017.1"/>
</dbReference>
<sequence>MNIENLEAFVYVIHYGSFNKAADMLFLSQPSVTARIQTLERELDCKLFDRFGRQIQLTEKGKQFLPYAQQILQTYQKGKVQLHKQKALPNLVRIGCTISVSNYIIPDLLPLLKNKYPDLMFKLSVTTTDDIMNQVLNKELDVGFVRNVAHPHLQSIKLYTDPITLYVHEGHPFIEKHDVTIKDIEQETFVFFECGALDWLQLHRVFESLDHPPQIEYMTDNLETAKKLVLNKAGICFLPSLCVSKEVSEQKLFPIHFPEVSNISLQTNVINLHGENSIVYSSLLDMGKEILRSKAIISEVQ</sequence>
<dbReference type="PROSITE" id="PS50931">
    <property type="entry name" value="HTH_LYSR"/>
    <property type="match status" value="1"/>
</dbReference>
<dbReference type="AlphaFoldDB" id="A0A168L1Z9"/>
<dbReference type="PANTHER" id="PTHR30126">
    <property type="entry name" value="HTH-TYPE TRANSCRIPTIONAL REGULATOR"/>
    <property type="match status" value="1"/>
</dbReference>
<keyword evidence="3" id="KW-0238">DNA-binding</keyword>
<feature type="domain" description="HTH lysR-type" evidence="5">
    <location>
        <begin position="1"/>
        <end position="58"/>
    </location>
</feature>
<dbReference type="PANTHER" id="PTHR30126:SF40">
    <property type="entry name" value="HTH-TYPE TRANSCRIPTIONAL REGULATOR GLTR"/>
    <property type="match status" value="1"/>
</dbReference>
<reference evidence="6 7" key="1">
    <citation type="submission" date="2016-03" db="EMBL/GenBank/DDBJ databases">
        <title>Draft genome sequence of Paenibacillus glacialis DSM 22343.</title>
        <authorList>
            <person name="Shin S.-K."/>
            <person name="Yi H."/>
        </authorList>
    </citation>
    <scope>NUCLEOTIDE SEQUENCE [LARGE SCALE GENOMIC DNA]</scope>
    <source>
        <strain evidence="6 7">DSM 22343</strain>
    </source>
</reference>
<evidence type="ECO:0000313" key="7">
    <source>
        <dbReference type="Proteomes" id="UP000076967"/>
    </source>
</evidence>
<dbReference type="SUPFAM" id="SSF46785">
    <property type="entry name" value="Winged helix' DNA-binding domain"/>
    <property type="match status" value="1"/>
</dbReference>
<dbReference type="PRINTS" id="PR00039">
    <property type="entry name" value="HTHLYSR"/>
</dbReference>
<evidence type="ECO:0000259" key="5">
    <source>
        <dbReference type="PROSITE" id="PS50931"/>
    </source>
</evidence>
<dbReference type="CDD" id="cd05466">
    <property type="entry name" value="PBP2_LTTR_substrate"/>
    <property type="match status" value="1"/>
</dbReference>
<dbReference type="SUPFAM" id="SSF53850">
    <property type="entry name" value="Periplasmic binding protein-like II"/>
    <property type="match status" value="1"/>
</dbReference>
<dbReference type="GO" id="GO:0000976">
    <property type="term" value="F:transcription cis-regulatory region binding"/>
    <property type="evidence" value="ECO:0007669"/>
    <property type="project" value="TreeGrafter"/>
</dbReference>
<dbReference type="InterPro" id="IPR036390">
    <property type="entry name" value="WH_DNA-bd_sf"/>
</dbReference>
<evidence type="ECO:0000256" key="4">
    <source>
        <dbReference type="ARBA" id="ARBA00023163"/>
    </source>
</evidence>
<dbReference type="Proteomes" id="UP000076967">
    <property type="component" value="Unassembled WGS sequence"/>
</dbReference>
<evidence type="ECO:0000256" key="1">
    <source>
        <dbReference type="ARBA" id="ARBA00009437"/>
    </source>
</evidence>
<keyword evidence="4" id="KW-0804">Transcription</keyword>
<dbReference type="EMBL" id="LVJH01000017">
    <property type="protein sequence ID" value="OAB42790.1"/>
    <property type="molecule type" value="Genomic_DNA"/>
</dbReference>
<evidence type="ECO:0000313" key="6">
    <source>
        <dbReference type="EMBL" id="OAB42790.1"/>
    </source>
</evidence>
<protein>
    <submittedName>
        <fullName evidence="6">LysR family transcriptional regulator</fullName>
    </submittedName>
</protein>
<dbReference type="Gene3D" id="1.10.10.10">
    <property type="entry name" value="Winged helix-like DNA-binding domain superfamily/Winged helix DNA-binding domain"/>
    <property type="match status" value="1"/>
</dbReference>
<name>A0A168L1Z9_9BACL</name>
<dbReference type="Pfam" id="PF00126">
    <property type="entry name" value="HTH_1"/>
    <property type="match status" value="1"/>
</dbReference>
<dbReference type="InterPro" id="IPR005119">
    <property type="entry name" value="LysR_subst-bd"/>
</dbReference>
<dbReference type="OrthoDB" id="9785745at2"/>
<accession>A0A168L1Z9</accession>
<evidence type="ECO:0000256" key="2">
    <source>
        <dbReference type="ARBA" id="ARBA00023015"/>
    </source>
</evidence>
<proteinExistence type="inferred from homology"/>
<dbReference type="InterPro" id="IPR000847">
    <property type="entry name" value="LysR_HTH_N"/>
</dbReference>
<dbReference type="Pfam" id="PF03466">
    <property type="entry name" value="LysR_substrate"/>
    <property type="match status" value="1"/>
</dbReference>
<dbReference type="Gene3D" id="3.40.190.290">
    <property type="match status" value="1"/>
</dbReference>
<comment type="caution">
    <text evidence="6">The sequence shown here is derived from an EMBL/GenBank/DDBJ whole genome shotgun (WGS) entry which is preliminary data.</text>
</comment>
<comment type="similarity">
    <text evidence="1">Belongs to the LysR transcriptional regulatory family.</text>
</comment>
<gene>
    <name evidence="6" type="ORF">PGLA_09990</name>
</gene>
<organism evidence="6 7">
    <name type="scientific">Paenibacillus glacialis</name>
    <dbReference type="NCBI Taxonomy" id="494026"/>
    <lineage>
        <taxon>Bacteria</taxon>
        <taxon>Bacillati</taxon>
        <taxon>Bacillota</taxon>
        <taxon>Bacilli</taxon>
        <taxon>Bacillales</taxon>
        <taxon>Paenibacillaceae</taxon>
        <taxon>Paenibacillus</taxon>
    </lineage>
</organism>